<gene>
    <name evidence="9" type="ORF">SAMN05421804_104177</name>
</gene>
<keyword evidence="7" id="KW-1208">Phospholipid metabolism</keyword>
<sequence>MLFDIIAKLRFGLSLIRLWFRLIWAKRRKQSLSKDEYYHEIVKKAEIHTGELIKYSKMNLTVDGLENIPDEPVIFMGNHQSYIDIYVTVNALIQKIKSRHLTLIGKKEILKMPIIGRLGTEMDVLYLDRENAREGLKTILEAIRRVKEEHHDVLIYPEGTRSKSRKMNEFHKGSFKIAQKSGAAIVPMVVNDAYKVFEETYRVKPNVPVHLRFLPPIYLSELDPEDEKNIDQILSERIQKELDSWNS</sequence>
<keyword evidence="3 7" id="KW-0444">Lipid biosynthesis</keyword>
<evidence type="ECO:0000313" key="10">
    <source>
        <dbReference type="Proteomes" id="UP000183255"/>
    </source>
</evidence>
<evidence type="ECO:0000256" key="4">
    <source>
        <dbReference type="ARBA" id="ARBA00022679"/>
    </source>
</evidence>
<protein>
    <recommendedName>
        <fullName evidence="7">1-acyl-sn-glycerol-3-phosphate acyltransferase</fullName>
        <ecNumber evidence="7">2.3.1.51</ecNumber>
    </recommendedName>
</protein>
<comment type="pathway">
    <text evidence="1">Lipid metabolism.</text>
</comment>
<evidence type="ECO:0000256" key="2">
    <source>
        <dbReference type="ARBA" id="ARBA00008655"/>
    </source>
</evidence>
<feature type="domain" description="Phospholipid/glycerol acyltransferase" evidence="8">
    <location>
        <begin position="73"/>
        <end position="193"/>
    </location>
</feature>
<name>A0A1G8NDZ4_9CLOT</name>
<dbReference type="PANTHER" id="PTHR10434:SF64">
    <property type="entry name" value="1-ACYL-SN-GLYCEROL-3-PHOSPHATE ACYLTRANSFERASE-RELATED"/>
    <property type="match status" value="1"/>
</dbReference>
<evidence type="ECO:0000256" key="3">
    <source>
        <dbReference type="ARBA" id="ARBA00022516"/>
    </source>
</evidence>
<keyword evidence="6 7" id="KW-0012">Acyltransferase</keyword>
<dbReference type="PANTHER" id="PTHR10434">
    <property type="entry name" value="1-ACYL-SN-GLYCEROL-3-PHOSPHATE ACYLTRANSFERASE"/>
    <property type="match status" value="1"/>
</dbReference>
<reference evidence="9 10" key="1">
    <citation type="submission" date="2016-10" db="EMBL/GenBank/DDBJ databases">
        <authorList>
            <person name="de Groot N.N."/>
        </authorList>
    </citation>
    <scope>NUCLEOTIDE SEQUENCE [LARGE SCALE GENOMIC DNA]</scope>
    <source>
        <strain evidence="9 10">CGMCC 1.5058</strain>
    </source>
</reference>
<dbReference type="SUPFAM" id="SSF69593">
    <property type="entry name" value="Glycerol-3-phosphate (1)-acyltransferase"/>
    <property type="match status" value="1"/>
</dbReference>
<evidence type="ECO:0000313" key="9">
    <source>
        <dbReference type="EMBL" id="SDI78479.1"/>
    </source>
</evidence>
<evidence type="ECO:0000256" key="6">
    <source>
        <dbReference type="ARBA" id="ARBA00023315"/>
    </source>
</evidence>
<accession>A0A1G8NDZ4</accession>
<dbReference type="SMART" id="SM00563">
    <property type="entry name" value="PlsC"/>
    <property type="match status" value="1"/>
</dbReference>
<organism evidence="9 10">
    <name type="scientific">Proteiniclasticum ruminis</name>
    <dbReference type="NCBI Taxonomy" id="398199"/>
    <lineage>
        <taxon>Bacteria</taxon>
        <taxon>Bacillati</taxon>
        <taxon>Bacillota</taxon>
        <taxon>Clostridia</taxon>
        <taxon>Eubacteriales</taxon>
        <taxon>Clostridiaceae</taxon>
        <taxon>Proteiniclasticum</taxon>
    </lineage>
</organism>
<dbReference type="EC" id="2.3.1.51" evidence="7"/>
<evidence type="ECO:0000256" key="5">
    <source>
        <dbReference type="ARBA" id="ARBA00023098"/>
    </source>
</evidence>
<proteinExistence type="inferred from homology"/>
<dbReference type="NCBIfam" id="TIGR00530">
    <property type="entry name" value="AGP_acyltrn"/>
    <property type="match status" value="1"/>
</dbReference>
<keyword evidence="7" id="KW-0594">Phospholipid biosynthesis</keyword>
<dbReference type="AlphaFoldDB" id="A0A1G8NDZ4"/>
<keyword evidence="4 7" id="KW-0808">Transferase</keyword>
<comment type="domain">
    <text evidence="7">The HXXXXD motif is essential for acyltransferase activity and may constitute the binding site for the phosphate moiety of the glycerol-3-phosphate.</text>
</comment>
<dbReference type="EMBL" id="FNDZ01000004">
    <property type="protein sequence ID" value="SDI78479.1"/>
    <property type="molecule type" value="Genomic_DNA"/>
</dbReference>
<dbReference type="GO" id="GO:0006654">
    <property type="term" value="P:phosphatidic acid biosynthetic process"/>
    <property type="evidence" value="ECO:0007669"/>
    <property type="project" value="TreeGrafter"/>
</dbReference>
<keyword evidence="5 7" id="KW-0443">Lipid metabolism</keyword>
<dbReference type="RefSeq" id="WP_051651582.1">
    <property type="nucleotide sequence ID" value="NZ_FNDZ01000004.1"/>
</dbReference>
<dbReference type="InterPro" id="IPR002123">
    <property type="entry name" value="Plipid/glycerol_acylTrfase"/>
</dbReference>
<dbReference type="GO" id="GO:0016020">
    <property type="term" value="C:membrane"/>
    <property type="evidence" value="ECO:0007669"/>
    <property type="project" value="InterPro"/>
</dbReference>
<evidence type="ECO:0000256" key="1">
    <source>
        <dbReference type="ARBA" id="ARBA00005189"/>
    </source>
</evidence>
<dbReference type="Pfam" id="PF01553">
    <property type="entry name" value="Acyltransferase"/>
    <property type="match status" value="1"/>
</dbReference>
<evidence type="ECO:0000259" key="8">
    <source>
        <dbReference type="SMART" id="SM00563"/>
    </source>
</evidence>
<dbReference type="CDD" id="cd07989">
    <property type="entry name" value="LPLAT_AGPAT-like"/>
    <property type="match status" value="1"/>
</dbReference>
<dbReference type="Proteomes" id="UP000183255">
    <property type="component" value="Unassembled WGS sequence"/>
</dbReference>
<comment type="similarity">
    <text evidence="2 7">Belongs to the 1-acyl-sn-glycerol-3-phosphate acyltransferase family.</text>
</comment>
<dbReference type="GO" id="GO:0003841">
    <property type="term" value="F:1-acylglycerol-3-phosphate O-acyltransferase activity"/>
    <property type="evidence" value="ECO:0007669"/>
    <property type="project" value="UniProtKB-UniRule"/>
</dbReference>
<dbReference type="InterPro" id="IPR004552">
    <property type="entry name" value="AGP_acyltrans"/>
</dbReference>
<comment type="catalytic activity">
    <reaction evidence="7">
        <text>a 1-acyl-sn-glycero-3-phosphate + an acyl-CoA = a 1,2-diacyl-sn-glycero-3-phosphate + CoA</text>
        <dbReference type="Rhea" id="RHEA:19709"/>
        <dbReference type="ChEBI" id="CHEBI:57287"/>
        <dbReference type="ChEBI" id="CHEBI:57970"/>
        <dbReference type="ChEBI" id="CHEBI:58342"/>
        <dbReference type="ChEBI" id="CHEBI:58608"/>
        <dbReference type="EC" id="2.3.1.51"/>
    </reaction>
</comment>
<evidence type="ECO:0000256" key="7">
    <source>
        <dbReference type="RuleBase" id="RU361267"/>
    </source>
</evidence>